<dbReference type="Proteomes" id="UP001143856">
    <property type="component" value="Unassembled WGS sequence"/>
</dbReference>
<gene>
    <name evidence="1" type="ORF">NUW58_g6603</name>
</gene>
<evidence type="ECO:0000313" key="1">
    <source>
        <dbReference type="EMBL" id="KAJ2981760.1"/>
    </source>
</evidence>
<accession>A0ACC1NS49</accession>
<proteinExistence type="predicted"/>
<comment type="caution">
    <text evidence="1">The sequence shown here is derived from an EMBL/GenBank/DDBJ whole genome shotgun (WGS) entry which is preliminary data.</text>
</comment>
<organism evidence="1 2">
    <name type="scientific">Xylaria curta</name>
    <dbReference type="NCBI Taxonomy" id="42375"/>
    <lineage>
        <taxon>Eukaryota</taxon>
        <taxon>Fungi</taxon>
        <taxon>Dikarya</taxon>
        <taxon>Ascomycota</taxon>
        <taxon>Pezizomycotina</taxon>
        <taxon>Sordariomycetes</taxon>
        <taxon>Xylariomycetidae</taxon>
        <taxon>Xylariales</taxon>
        <taxon>Xylariaceae</taxon>
        <taxon>Xylaria</taxon>
    </lineage>
</organism>
<keyword evidence="2" id="KW-1185">Reference proteome</keyword>
<dbReference type="EMBL" id="JAPDGR010001526">
    <property type="protein sequence ID" value="KAJ2981760.1"/>
    <property type="molecule type" value="Genomic_DNA"/>
</dbReference>
<protein>
    <submittedName>
        <fullName evidence="1">Uncharacterized protein</fullName>
    </submittedName>
</protein>
<reference evidence="1" key="1">
    <citation type="submission" date="2022-10" db="EMBL/GenBank/DDBJ databases">
        <title>Genome Sequence of Xylaria curta.</title>
        <authorList>
            <person name="Buettner E."/>
        </authorList>
    </citation>
    <scope>NUCLEOTIDE SEQUENCE</scope>
    <source>
        <strain evidence="1">Babe10</strain>
    </source>
</reference>
<evidence type="ECO:0000313" key="2">
    <source>
        <dbReference type="Proteomes" id="UP001143856"/>
    </source>
</evidence>
<sequence length="328" mass="35813">MASSSVGAINGGLGRDMRLVLLENPYSVVFLFRATFVGEIAYTFSSPLIKLSVLAFYRRIFPTQVVRTGTKIIGAACIAWFIPIIILDFVQCIPLEAFWFLELRALPTTKCIDPFQSFFGNSIANTIVDFLTLALPIHEVVKLQITTRRKINIAFVFLLGGVAFAAALIRTISTAQIIQEGVTNFSKQFVTSAVATVIEIYVAIIGACLPTLAPVYRRLRYGSPLSTHSTAVSKGKPANGSSSNPGGRVIQWNQLSNCDDSFERLHEADENFSLAVYQGNHQVKISSSRAKFDPAISTTESCRLGGVMTAQNTIWAGTNNSHNRHSAV</sequence>
<name>A0ACC1NS49_9PEZI</name>